<keyword evidence="14" id="KW-0472">Membrane</keyword>
<feature type="region of interest" description="Disordered" evidence="21">
    <location>
        <begin position="245"/>
        <end position="264"/>
    </location>
</feature>
<evidence type="ECO:0000256" key="6">
    <source>
        <dbReference type="ARBA" id="ARBA00022737"/>
    </source>
</evidence>
<feature type="compositionally biased region" description="Basic and acidic residues" evidence="21">
    <location>
        <begin position="28"/>
        <end position="37"/>
    </location>
</feature>
<dbReference type="Pfam" id="PF00638">
    <property type="entry name" value="Ran_BP1"/>
    <property type="match status" value="1"/>
</dbReference>
<keyword evidence="6" id="KW-0677">Repeat</keyword>
<dbReference type="GO" id="GO:0031965">
    <property type="term" value="C:nuclear membrane"/>
    <property type="evidence" value="ECO:0007669"/>
    <property type="project" value="UniProtKB-SubCell"/>
</dbReference>
<evidence type="ECO:0000256" key="1">
    <source>
        <dbReference type="ARBA" id="ARBA00001947"/>
    </source>
</evidence>
<evidence type="ECO:0000256" key="21">
    <source>
        <dbReference type="SAM" id="MobiDB-lite"/>
    </source>
</evidence>
<accession>A0A1Y2CHJ0</accession>
<dbReference type="SMART" id="SM00160">
    <property type="entry name" value="RanBD"/>
    <property type="match status" value="1"/>
</dbReference>
<dbReference type="STRING" id="329046.A0A1Y2CHJ0"/>
<name>A0A1Y2CHJ0_9FUNG</name>
<gene>
    <name evidence="24" type="ORF">BCR33DRAFT_715545</name>
</gene>
<feature type="compositionally biased region" description="Acidic residues" evidence="21">
    <location>
        <begin position="620"/>
        <end position="634"/>
    </location>
</feature>
<evidence type="ECO:0000259" key="23">
    <source>
        <dbReference type="PROSITE" id="PS50199"/>
    </source>
</evidence>
<dbReference type="InterPro" id="IPR015007">
    <property type="entry name" value="NUP2/50/61"/>
</dbReference>
<dbReference type="FunFam" id="4.10.1060.10:FF:000001">
    <property type="entry name" value="Nuclear pore complex protein Nup153"/>
    <property type="match status" value="1"/>
</dbReference>
<feature type="region of interest" description="Disordered" evidence="21">
    <location>
        <begin position="1"/>
        <end position="37"/>
    </location>
</feature>
<dbReference type="PROSITE" id="PS01358">
    <property type="entry name" value="ZF_RANBP2_1"/>
    <property type="match status" value="2"/>
</dbReference>
<evidence type="ECO:0000256" key="14">
    <source>
        <dbReference type="ARBA" id="ARBA00023136"/>
    </source>
</evidence>
<feature type="domain" description="RanBP2-type" evidence="23">
    <location>
        <begin position="374"/>
        <end position="404"/>
    </location>
</feature>
<evidence type="ECO:0000256" key="17">
    <source>
        <dbReference type="ARBA" id="ARBA00068609"/>
    </source>
</evidence>
<dbReference type="InterPro" id="IPR000156">
    <property type="entry name" value="Ran_bind_dom"/>
</dbReference>
<reference evidence="24 25" key="1">
    <citation type="submission" date="2016-07" db="EMBL/GenBank/DDBJ databases">
        <title>Pervasive Adenine N6-methylation of Active Genes in Fungi.</title>
        <authorList>
            <consortium name="DOE Joint Genome Institute"/>
            <person name="Mondo S.J."/>
            <person name="Dannebaum R.O."/>
            <person name="Kuo R.C."/>
            <person name="Labutti K."/>
            <person name="Haridas S."/>
            <person name="Kuo A."/>
            <person name="Salamov A."/>
            <person name="Ahrendt S.R."/>
            <person name="Lipzen A."/>
            <person name="Sullivan W."/>
            <person name="Andreopoulos W.B."/>
            <person name="Clum A."/>
            <person name="Lindquist E."/>
            <person name="Daum C."/>
            <person name="Ramamoorthy G.K."/>
            <person name="Gryganskyi A."/>
            <person name="Culley D."/>
            <person name="Magnuson J.K."/>
            <person name="James T.Y."/>
            <person name="O'Malley M.A."/>
            <person name="Stajich J.E."/>
            <person name="Spatafora J.W."/>
            <person name="Visel A."/>
            <person name="Grigoriev I.V."/>
        </authorList>
    </citation>
    <scope>NUCLEOTIDE SEQUENCE [LARGE SCALE GENOMIC DNA]</scope>
    <source>
        <strain evidence="24 25">JEL800</strain>
    </source>
</reference>
<keyword evidence="15" id="KW-0539">Nucleus</keyword>
<dbReference type="Pfam" id="PF08911">
    <property type="entry name" value="NUP50"/>
    <property type="match status" value="1"/>
</dbReference>
<keyword evidence="7 20" id="KW-0863">Zinc-finger</keyword>
<dbReference type="SMART" id="SM00547">
    <property type="entry name" value="ZnF_RBZ"/>
    <property type="match status" value="3"/>
</dbReference>
<dbReference type="GO" id="GO:0051028">
    <property type="term" value="P:mRNA transport"/>
    <property type="evidence" value="ECO:0007669"/>
    <property type="project" value="UniProtKB-KW"/>
</dbReference>
<keyword evidence="10" id="KW-0653">Protein transport</keyword>
<dbReference type="Gene3D" id="4.10.1060.10">
    <property type="entry name" value="Zinc finger, RanBP2-type"/>
    <property type="match status" value="2"/>
</dbReference>
<evidence type="ECO:0000256" key="13">
    <source>
        <dbReference type="ARBA" id="ARBA00023132"/>
    </source>
</evidence>
<keyword evidence="4" id="KW-0813">Transport</keyword>
<dbReference type="InterPro" id="IPR036443">
    <property type="entry name" value="Znf_RanBP2_sf"/>
</dbReference>
<evidence type="ECO:0000256" key="18">
    <source>
        <dbReference type="ARBA" id="ARBA00078197"/>
    </source>
</evidence>
<protein>
    <recommendedName>
        <fullName evidence="17">Nuclear pore complex protein Nup153</fullName>
    </recommendedName>
    <alternativeName>
        <fullName evidence="19">153 kDa nucleoporin</fullName>
    </alternativeName>
    <alternativeName>
        <fullName evidence="18">Nucleoporin Nup153</fullName>
    </alternativeName>
</protein>
<dbReference type="Proteomes" id="UP000193642">
    <property type="component" value="Unassembled WGS sequence"/>
</dbReference>
<keyword evidence="12" id="KW-0238">DNA-binding</keyword>
<evidence type="ECO:0000313" key="25">
    <source>
        <dbReference type="Proteomes" id="UP000193642"/>
    </source>
</evidence>
<feature type="region of interest" description="Disordered" evidence="21">
    <location>
        <begin position="303"/>
        <end position="326"/>
    </location>
</feature>
<comment type="cofactor">
    <cofactor evidence="1">
        <name>Zn(2+)</name>
        <dbReference type="ChEBI" id="CHEBI:29105"/>
    </cofactor>
</comment>
<feature type="region of interest" description="Disordered" evidence="21">
    <location>
        <begin position="343"/>
        <end position="372"/>
    </location>
</feature>
<keyword evidence="8" id="KW-0509">mRNA transport</keyword>
<dbReference type="AlphaFoldDB" id="A0A1Y2CHJ0"/>
<feature type="compositionally biased region" description="Low complexity" evidence="21">
    <location>
        <begin position="343"/>
        <end position="355"/>
    </location>
</feature>
<evidence type="ECO:0000256" key="2">
    <source>
        <dbReference type="ARBA" id="ARBA00004126"/>
    </source>
</evidence>
<comment type="caution">
    <text evidence="24">The sequence shown here is derived from an EMBL/GenBank/DDBJ whole genome shotgun (WGS) entry which is preliminary data.</text>
</comment>
<proteinExistence type="inferred from homology"/>
<dbReference type="PANTHER" id="PTHR38697">
    <property type="entry name" value="NUCLEAR PORE COMPLEX PROTEIN SIMILAR TO S. CEREVISIAE NUP2 (EUROFUNG)"/>
    <property type="match status" value="1"/>
</dbReference>
<evidence type="ECO:0000256" key="7">
    <source>
        <dbReference type="ARBA" id="ARBA00022771"/>
    </source>
</evidence>
<evidence type="ECO:0000256" key="16">
    <source>
        <dbReference type="ARBA" id="ARBA00060842"/>
    </source>
</evidence>
<dbReference type="OrthoDB" id="185618at2759"/>
<evidence type="ECO:0000256" key="20">
    <source>
        <dbReference type="PROSITE-ProRule" id="PRU00322"/>
    </source>
</evidence>
<sequence length="749" mass="75790">MSKRGAERYLTNQPGRDEDNDDEPEPTGEFKRASEEKLKERVIAAPKRLVGAFAAFSFGAAAQPATAPPKPPAPTPAFANFSFGAPPPAAPSFYCRETKPSNALLLSPCLFNHFNHFNYFNYSSINCKSYSETKALASQLRGLNEDFLAHIQTLLKKDPFADLSAATSRYQSHYKSVIDKNAGAVTRATSPVKTTASAVGWTCGTCLVPNAGDKTSSKPVAASTAAFSFAPSSSATTTSATTGFQFSPASKEAPSSTAPTFGFSTTPKTAALAKPSGSNWECNTCLVSNPSDKLKCVACEADKPGSAPAKSTTATTGGFSFGGSTTTAASTTSTTGGFSFSGATTSTSAPTPAGGFTFGGAQPTPAPAASKPAASGPTWNCETCLSPNPSDKVKCLACEADKPGAAPAPKASGGFTFGTASATPAPPSAGGFSFGSSQLVATAKPAASAGPSWTCDTCLVTNLLTKVKCLASAPAAKPSATSFSFGSTSSSTPATTGGFSFGTPASNSSATVALPTTGGFSFKAAEKPEEKSSAAAPPATTGGFSFGGATSSSSFSFGTKPAAAAPAPASTFSGFGSLAPTTTPSFGGFGSLAPATTTPTFGGFGNLTSAAPAATTEETAGGDDDDEPEPDEQIDQSTLMRGAGEESEETLHEVLSKTSKLNATDKKWEDVGKGILKVNWDASASKGRLILRADGSGRVLLNAAVYKGMKITIEGGKSVSYLVPSATGGFVKHLTRLKGVIEDVVSKLG</sequence>
<dbReference type="SUPFAM" id="SSF90209">
    <property type="entry name" value="Ran binding protein zinc finger-like"/>
    <property type="match status" value="2"/>
</dbReference>
<feature type="compositionally biased region" description="Low complexity" evidence="21">
    <location>
        <begin position="311"/>
        <end position="326"/>
    </location>
</feature>
<keyword evidence="9" id="KW-0862">Zinc</keyword>
<dbReference type="InterPro" id="IPR011993">
    <property type="entry name" value="PH-like_dom_sf"/>
</dbReference>
<evidence type="ECO:0000259" key="22">
    <source>
        <dbReference type="PROSITE" id="PS50196"/>
    </source>
</evidence>
<dbReference type="PROSITE" id="PS50196">
    <property type="entry name" value="RANBD1"/>
    <property type="match status" value="1"/>
</dbReference>
<keyword evidence="11" id="KW-0811">Translocation</keyword>
<dbReference type="PANTHER" id="PTHR38697:SF1">
    <property type="entry name" value="NUCLEAR PORE COMPLEX PROTEIN SIMILAR TO S. CEREVISIAE NUP2 (EUROFUNG)"/>
    <property type="match status" value="1"/>
</dbReference>
<dbReference type="Pfam" id="PF00641">
    <property type="entry name" value="Zn_ribbon_RanBP"/>
    <property type="match status" value="3"/>
</dbReference>
<evidence type="ECO:0000256" key="8">
    <source>
        <dbReference type="ARBA" id="ARBA00022816"/>
    </source>
</evidence>
<dbReference type="GO" id="GO:0005643">
    <property type="term" value="C:nuclear pore"/>
    <property type="evidence" value="ECO:0007669"/>
    <property type="project" value="UniProtKB-SubCell"/>
</dbReference>
<feature type="region of interest" description="Disordered" evidence="21">
    <location>
        <begin position="614"/>
        <end position="648"/>
    </location>
</feature>
<evidence type="ECO:0000256" key="4">
    <source>
        <dbReference type="ARBA" id="ARBA00022448"/>
    </source>
</evidence>
<dbReference type="Gene3D" id="2.30.29.30">
    <property type="entry name" value="Pleckstrin-homology domain (PH domain)/Phosphotyrosine-binding domain (PTB)"/>
    <property type="match status" value="1"/>
</dbReference>
<dbReference type="InterPro" id="IPR001876">
    <property type="entry name" value="Znf_RanBP2"/>
</dbReference>
<evidence type="ECO:0000256" key="19">
    <source>
        <dbReference type="ARBA" id="ARBA00079437"/>
    </source>
</evidence>
<organism evidence="24 25">
    <name type="scientific">Rhizoclosmatium globosum</name>
    <dbReference type="NCBI Taxonomy" id="329046"/>
    <lineage>
        <taxon>Eukaryota</taxon>
        <taxon>Fungi</taxon>
        <taxon>Fungi incertae sedis</taxon>
        <taxon>Chytridiomycota</taxon>
        <taxon>Chytridiomycota incertae sedis</taxon>
        <taxon>Chytridiomycetes</taxon>
        <taxon>Chytridiales</taxon>
        <taxon>Chytriomycetaceae</taxon>
        <taxon>Rhizoclosmatium</taxon>
    </lineage>
</organism>
<feature type="domain" description="RanBD1" evidence="22">
    <location>
        <begin position="627"/>
        <end position="749"/>
    </location>
</feature>
<keyword evidence="5" id="KW-0479">Metal-binding</keyword>
<dbReference type="PROSITE" id="PS50199">
    <property type="entry name" value="ZF_RANBP2_2"/>
    <property type="match status" value="2"/>
</dbReference>
<dbReference type="SUPFAM" id="SSF50729">
    <property type="entry name" value="PH domain-like"/>
    <property type="match status" value="1"/>
</dbReference>
<evidence type="ECO:0000313" key="24">
    <source>
        <dbReference type="EMBL" id="ORY46472.1"/>
    </source>
</evidence>
<dbReference type="GO" id="GO:0003677">
    <property type="term" value="F:DNA binding"/>
    <property type="evidence" value="ECO:0007669"/>
    <property type="project" value="UniProtKB-KW"/>
</dbReference>
<dbReference type="InterPro" id="IPR053074">
    <property type="entry name" value="NPC_Nucleoporin"/>
</dbReference>
<dbReference type="GO" id="GO:0015031">
    <property type="term" value="P:protein transport"/>
    <property type="evidence" value="ECO:0007669"/>
    <property type="project" value="UniProtKB-KW"/>
</dbReference>
<dbReference type="GO" id="GO:0008270">
    <property type="term" value="F:zinc ion binding"/>
    <property type="evidence" value="ECO:0007669"/>
    <property type="project" value="UniProtKB-KW"/>
</dbReference>
<evidence type="ECO:0000256" key="15">
    <source>
        <dbReference type="ARBA" id="ARBA00023242"/>
    </source>
</evidence>
<evidence type="ECO:0000256" key="9">
    <source>
        <dbReference type="ARBA" id="ARBA00022833"/>
    </source>
</evidence>
<keyword evidence="25" id="KW-1185">Reference proteome</keyword>
<evidence type="ECO:0000256" key="3">
    <source>
        <dbReference type="ARBA" id="ARBA00004567"/>
    </source>
</evidence>
<evidence type="ECO:0000256" key="10">
    <source>
        <dbReference type="ARBA" id="ARBA00022927"/>
    </source>
</evidence>
<evidence type="ECO:0000256" key="5">
    <source>
        <dbReference type="ARBA" id="ARBA00022723"/>
    </source>
</evidence>
<comment type="subcellular location">
    <subcellularLocation>
        <location evidence="2">Nucleus membrane</location>
    </subcellularLocation>
    <subcellularLocation>
        <location evidence="3">Nucleus</location>
        <location evidence="3">Nuclear pore complex</location>
    </subcellularLocation>
</comment>
<comment type="similarity">
    <text evidence="16">Belongs to the NUP153 family.</text>
</comment>
<dbReference type="EMBL" id="MCGO01000016">
    <property type="protein sequence ID" value="ORY46472.1"/>
    <property type="molecule type" value="Genomic_DNA"/>
</dbReference>
<evidence type="ECO:0000256" key="11">
    <source>
        <dbReference type="ARBA" id="ARBA00023010"/>
    </source>
</evidence>
<keyword evidence="13" id="KW-0906">Nuclear pore complex</keyword>
<evidence type="ECO:0000256" key="12">
    <source>
        <dbReference type="ARBA" id="ARBA00023125"/>
    </source>
</evidence>
<feature type="domain" description="RanBP2-type" evidence="23">
    <location>
        <begin position="275"/>
        <end position="305"/>
    </location>
</feature>